<feature type="signal peptide" evidence="1">
    <location>
        <begin position="1"/>
        <end position="20"/>
    </location>
</feature>
<evidence type="ECO:0000313" key="2">
    <source>
        <dbReference type="EMBL" id="SNV36982.1"/>
    </source>
</evidence>
<evidence type="ECO:0000313" key="3">
    <source>
        <dbReference type="Proteomes" id="UP000215355"/>
    </source>
</evidence>
<dbReference type="RefSeq" id="WP_139185542.1">
    <property type="nucleotide sequence ID" value="NZ_FNGK01000012.1"/>
</dbReference>
<dbReference type="KEGG" id="smiz:4412673_00194"/>
<evidence type="ECO:0000256" key="1">
    <source>
        <dbReference type="SAM" id="SignalP"/>
    </source>
</evidence>
<accession>A0AAJ4X814</accession>
<protein>
    <submittedName>
        <fullName evidence="2">Uncharacterized protein</fullName>
    </submittedName>
</protein>
<dbReference type="Proteomes" id="UP000215355">
    <property type="component" value="Chromosome 1"/>
</dbReference>
<keyword evidence="1" id="KW-0732">Signal</keyword>
<dbReference type="EMBL" id="LT906468">
    <property type="protein sequence ID" value="SNV36982.1"/>
    <property type="molecule type" value="Genomic_DNA"/>
</dbReference>
<name>A0AAJ4X814_9SPHI</name>
<sequence>MPKNSLSIFISGFFSFIANAQSSPLIVPDTRDVVPLPAGYSLNVMVQFNREQPSDSHLQFILTGWD</sequence>
<feature type="chain" id="PRO_5042546724" evidence="1">
    <location>
        <begin position="21"/>
        <end position="66"/>
    </location>
</feature>
<gene>
    <name evidence="2" type="ORF">SAMEA4412673_00194</name>
</gene>
<dbReference type="AlphaFoldDB" id="A0AAJ4X814"/>
<reference evidence="2 3" key="1">
    <citation type="submission" date="2017-06" db="EMBL/GenBank/DDBJ databases">
        <authorList>
            <consortium name="Pathogen Informatics"/>
        </authorList>
    </citation>
    <scope>NUCLEOTIDE SEQUENCE [LARGE SCALE GENOMIC DNA]</scope>
    <source>
        <strain evidence="2 3">NCTC12149</strain>
    </source>
</reference>
<organism evidence="2 3">
    <name type="scientific">Sphingobacterium mizutaii</name>
    <dbReference type="NCBI Taxonomy" id="1010"/>
    <lineage>
        <taxon>Bacteria</taxon>
        <taxon>Pseudomonadati</taxon>
        <taxon>Bacteroidota</taxon>
        <taxon>Sphingobacteriia</taxon>
        <taxon>Sphingobacteriales</taxon>
        <taxon>Sphingobacteriaceae</taxon>
        <taxon>Sphingobacterium</taxon>
    </lineage>
</organism>
<proteinExistence type="predicted"/>